<dbReference type="Proteomes" id="UP001596364">
    <property type="component" value="Unassembled WGS sequence"/>
</dbReference>
<accession>A0ABW1XL18</accession>
<dbReference type="InterPro" id="IPR003661">
    <property type="entry name" value="HisK_dim/P_dom"/>
</dbReference>
<dbReference type="InterPro" id="IPR036890">
    <property type="entry name" value="HATPase_C_sf"/>
</dbReference>
<keyword evidence="3" id="KW-0597">Phosphoprotein</keyword>
<evidence type="ECO:0000256" key="2">
    <source>
        <dbReference type="ARBA" id="ARBA00012438"/>
    </source>
</evidence>
<dbReference type="PANTHER" id="PTHR43547">
    <property type="entry name" value="TWO-COMPONENT HISTIDINE KINASE"/>
    <property type="match status" value="1"/>
</dbReference>
<evidence type="ECO:0000259" key="4">
    <source>
        <dbReference type="PROSITE" id="PS50109"/>
    </source>
</evidence>
<dbReference type="Gene3D" id="3.30.565.10">
    <property type="entry name" value="Histidine kinase-like ATPase, C-terminal domain"/>
    <property type="match status" value="1"/>
</dbReference>
<protein>
    <recommendedName>
        <fullName evidence="2">histidine kinase</fullName>
        <ecNumber evidence="2">2.7.13.3</ecNumber>
    </recommendedName>
</protein>
<dbReference type="GO" id="GO:0016301">
    <property type="term" value="F:kinase activity"/>
    <property type="evidence" value="ECO:0007669"/>
    <property type="project" value="UniProtKB-KW"/>
</dbReference>
<dbReference type="PRINTS" id="PR00344">
    <property type="entry name" value="BCTRLSENSOR"/>
</dbReference>
<dbReference type="SMART" id="SM00387">
    <property type="entry name" value="HATPase_c"/>
    <property type="match status" value="1"/>
</dbReference>
<evidence type="ECO:0000313" key="6">
    <source>
        <dbReference type="Proteomes" id="UP001596364"/>
    </source>
</evidence>
<proteinExistence type="predicted"/>
<dbReference type="Gene3D" id="1.10.287.130">
    <property type="match status" value="1"/>
</dbReference>
<evidence type="ECO:0000256" key="1">
    <source>
        <dbReference type="ARBA" id="ARBA00000085"/>
    </source>
</evidence>
<dbReference type="InterPro" id="IPR004358">
    <property type="entry name" value="Sig_transdc_His_kin-like_C"/>
</dbReference>
<dbReference type="InterPro" id="IPR036097">
    <property type="entry name" value="HisK_dim/P_sf"/>
</dbReference>
<dbReference type="PROSITE" id="PS50109">
    <property type="entry name" value="HIS_KIN"/>
    <property type="match status" value="1"/>
</dbReference>
<comment type="caution">
    <text evidence="5">The sequence shown here is derived from an EMBL/GenBank/DDBJ whole genome shotgun (WGS) entry which is preliminary data.</text>
</comment>
<feature type="domain" description="Histidine kinase" evidence="4">
    <location>
        <begin position="10"/>
        <end position="225"/>
    </location>
</feature>
<dbReference type="EMBL" id="JBHSUS010000001">
    <property type="protein sequence ID" value="MFC6439968.1"/>
    <property type="molecule type" value="Genomic_DNA"/>
</dbReference>
<keyword evidence="5" id="KW-0808">Transferase</keyword>
<sequence>MADFSMILAAAVHDMKNSLSLMMGSIEEIAEELEHATDEQKRKINSLHYEANRLNTSMVHILSLYRAQELTLPINLDEHYLIDLFNDIQTANAPYLRMRGITLEIDVPSDLSAYLDYDLTFVLLNDMVINAMRYCRSRIRLHGSIDGQYTLIQVDDDGPGYPQAMLDSAEMDMQQVELSSGRTGLGIYFARMIAEAHEIHGHNGKIALQNAGDFNGSQFSLWLPR</sequence>
<dbReference type="SMART" id="SM00388">
    <property type="entry name" value="HisKA"/>
    <property type="match status" value="1"/>
</dbReference>
<keyword evidence="6" id="KW-1185">Reference proteome</keyword>
<name>A0ABW1XL18_9ALTE</name>
<dbReference type="SUPFAM" id="SSF55874">
    <property type="entry name" value="ATPase domain of HSP90 chaperone/DNA topoisomerase II/histidine kinase"/>
    <property type="match status" value="1"/>
</dbReference>
<dbReference type="Pfam" id="PF02518">
    <property type="entry name" value="HATPase_c"/>
    <property type="match status" value="1"/>
</dbReference>
<dbReference type="RefSeq" id="WP_131256847.1">
    <property type="nucleotide sequence ID" value="NZ_JBHSUS010000001.1"/>
</dbReference>
<reference evidence="6" key="1">
    <citation type="journal article" date="2019" name="Int. J. Syst. Evol. Microbiol.">
        <title>The Global Catalogue of Microorganisms (GCM) 10K type strain sequencing project: providing services to taxonomists for standard genome sequencing and annotation.</title>
        <authorList>
            <consortium name="The Broad Institute Genomics Platform"/>
            <consortium name="The Broad Institute Genome Sequencing Center for Infectious Disease"/>
            <person name="Wu L."/>
            <person name="Ma J."/>
        </authorList>
    </citation>
    <scope>NUCLEOTIDE SEQUENCE [LARGE SCALE GENOMIC DNA]</scope>
    <source>
        <strain evidence="6">CGMCC 1.16031</strain>
    </source>
</reference>
<evidence type="ECO:0000313" key="5">
    <source>
        <dbReference type="EMBL" id="MFC6439968.1"/>
    </source>
</evidence>
<organism evidence="5 6">
    <name type="scientific">Pseudobowmanella zhangzhouensis</name>
    <dbReference type="NCBI Taxonomy" id="1537679"/>
    <lineage>
        <taxon>Bacteria</taxon>
        <taxon>Pseudomonadati</taxon>
        <taxon>Pseudomonadota</taxon>
        <taxon>Gammaproteobacteria</taxon>
        <taxon>Alteromonadales</taxon>
        <taxon>Alteromonadaceae</taxon>
    </lineage>
</organism>
<gene>
    <name evidence="5" type="ORF">ACFP85_07395</name>
</gene>
<dbReference type="EC" id="2.7.13.3" evidence="2"/>
<dbReference type="InterPro" id="IPR005467">
    <property type="entry name" value="His_kinase_dom"/>
</dbReference>
<evidence type="ECO:0000256" key="3">
    <source>
        <dbReference type="ARBA" id="ARBA00022553"/>
    </source>
</evidence>
<keyword evidence="5" id="KW-0418">Kinase</keyword>
<dbReference type="InterPro" id="IPR003594">
    <property type="entry name" value="HATPase_dom"/>
</dbReference>
<comment type="catalytic activity">
    <reaction evidence="1">
        <text>ATP + protein L-histidine = ADP + protein N-phospho-L-histidine.</text>
        <dbReference type="EC" id="2.7.13.3"/>
    </reaction>
</comment>
<dbReference type="PANTHER" id="PTHR43547:SF2">
    <property type="entry name" value="HYBRID SIGNAL TRANSDUCTION HISTIDINE KINASE C"/>
    <property type="match status" value="1"/>
</dbReference>
<dbReference type="SUPFAM" id="SSF47384">
    <property type="entry name" value="Homodimeric domain of signal transducing histidine kinase"/>
    <property type="match status" value="1"/>
</dbReference>